<proteinExistence type="predicted"/>
<dbReference type="EMBL" id="CP042434">
    <property type="protein sequence ID" value="QEC70412.1"/>
    <property type="molecule type" value="Genomic_DNA"/>
</dbReference>
<organism evidence="3 4">
    <name type="scientific">Arachidicoccus ginsenosidivorans</name>
    <dbReference type="NCBI Taxonomy" id="496057"/>
    <lineage>
        <taxon>Bacteria</taxon>
        <taxon>Pseudomonadati</taxon>
        <taxon>Bacteroidota</taxon>
        <taxon>Chitinophagia</taxon>
        <taxon>Chitinophagales</taxon>
        <taxon>Chitinophagaceae</taxon>
        <taxon>Arachidicoccus</taxon>
    </lineage>
</organism>
<evidence type="ECO:0000313" key="3">
    <source>
        <dbReference type="EMBL" id="QEC70412.1"/>
    </source>
</evidence>
<dbReference type="Pfam" id="PF16344">
    <property type="entry name" value="FecR_C"/>
    <property type="match status" value="1"/>
</dbReference>
<evidence type="ECO:0000259" key="1">
    <source>
        <dbReference type="Pfam" id="PF04773"/>
    </source>
</evidence>
<gene>
    <name evidence="3" type="ORF">FSB73_00480</name>
</gene>
<dbReference type="OrthoDB" id="663025at2"/>
<dbReference type="Proteomes" id="UP000321291">
    <property type="component" value="Chromosome"/>
</dbReference>
<evidence type="ECO:0000313" key="4">
    <source>
        <dbReference type="Proteomes" id="UP000321291"/>
    </source>
</evidence>
<dbReference type="RefSeq" id="WP_146779676.1">
    <property type="nucleotide sequence ID" value="NZ_CP042434.1"/>
</dbReference>
<dbReference type="InterPro" id="IPR012373">
    <property type="entry name" value="Ferrdict_sens_TM"/>
</dbReference>
<dbReference type="InterPro" id="IPR006860">
    <property type="entry name" value="FecR"/>
</dbReference>
<dbReference type="PANTHER" id="PTHR30273:SF2">
    <property type="entry name" value="PROTEIN FECR"/>
    <property type="match status" value="1"/>
</dbReference>
<dbReference type="KEGG" id="agi:FSB73_00480"/>
<dbReference type="PANTHER" id="PTHR30273">
    <property type="entry name" value="PERIPLASMIC SIGNAL SENSOR AND SIGMA FACTOR ACTIVATOR FECR-RELATED"/>
    <property type="match status" value="1"/>
</dbReference>
<dbReference type="InterPro" id="IPR032508">
    <property type="entry name" value="FecR_C"/>
</dbReference>
<dbReference type="GO" id="GO:0016989">
    <property type="term" value="F:sigma factor antagonist activity"/>
    <property type="evidence" value="ECO:0007669"/>
    <property type="project" value="TreeGrafter"/>
</dbReference>
<keyword evidence="4" id="KW-1185">Reference proteome</keyword>
<protein>
    <submittedName>
        <fullName evidence="3">FecR family protein</fullName>
    </submittedName>
</protein>
<dbReference type="Pfam" id="PF04773">
    <property type="entry name" value="FecR"/>
    <property type="match status" value="1"/>
</dbReference>
<accession>A0A5B8VHJ7</accession>
<feature type="domain" description="Protein FecR C-terminal" evidence="2">
    <location>
        <begin position="280"/>
        <end position="348"/>
    </location>
</feature>
<dbReference type="Gene3D" id="3.55.50.30">
    <property type="match status" value="1"/>
</dbReference>
<dbReference type="Gene3D" id="2.60.120.1440">
    <property type="match status" value="1"/>
</dbReference>
<reference evidence="3 4" key="1">
    <citation type="journal article" date="2017" name="Int. J. Syst. Evol. Microbiol.">
        <title>Arachidicoccus ginsenosidivorans sp. nov., with ginsenoside-converting activity isolated from ginseng cultivating soil.</title>
        <authorList>
            <person name="Siddiqi M.Z."/>
            <person name="Aslam Z."/>
            <person name="Im W.T."/>
        </authorList>
    </citation>
    <scope>NUCLEOTIDE SEQUENCE [LARGE SCALE GENOMIC DNA]</scope>
    <source>
        <strain evidence="3 4">Gsoil 809</strain>
    </source>
</reference>
<dbReference type="AlphaFoldDB" id="A0A5B8VHJ7"/>
<feature type="domain" description="FecR protein" evidence="1">
    <location>
        <begin position="126"/>
        <end position="214"/>
    </location>
</feature>
<sequence>MNSAFTPEEIKKFLNNELDGDSEKAAVIADYLHGLSSEALDELLPDAAFLEGTPVEIPGTIQGVMRKQVKKAVKGNDGSWRKPLLIAACLIGFLLAGHFLLKLTVSQEVLSPVTFDLTRKSVANNTGTERYIHLPDGSGVLLKPGARISYQDNYKDNRFVYLDGQARFDVKHNPSKPFRVIASGIGTLDIGTSFWVDNNKKMGEITIKLLEGSIAVKSLENSFPDKNIYLQPGQQIKIFKREGHYLVSNLYPTKVIGIKGVDPSALSDKTAITNWTNQAYSFSKSPLRKVFDQLSARYQVEIQVDPALLDNREFTGKIMYSDSLNVLLDAICNLNHLSYTRKGNKILVTK</sequence>
<evidence type="ECO:0000259" key="2">
    <source>
        <dbReference type="Pfam" id="PF16344"/>
    </source>
</evidence>
<name>A0A5B8VHJ7_9BACT</name>